<keyword evidence="2" id="KW-0238">DNA-binding</keyword>
<dbReference type="GO" id="GO:0003700">
    <property type="term" value="F:DNA-binding transcription factor activity"/>
    <property type="evidence" value="ECO:0007669"/>
    <property type="project" value="InterPro"/>
</dbReference>
<evidence type="ECO:0000256" key="1">
    <source>
        <dbReference type="ARBA" id="ARBA00023015"/>
    </source>
</evidence>
<dbReference type="SUPFAM" id="SSF46785">
    <property type="entry name" value="Winged helix' DNA-binding domain"/>
    <property type="match status" value="1"/>
</dbReference>
<dbReference type="InterPro" id="IPR057727">
    <property type="entry name" value="WCX_dom"/>
</dbReference>
<dbReference type="PRINTS" id="PR00037">
    <property type="entry name" value="HTHLACR"/>
</dbReference>
<dbReference type="PANTHER" id="PTHR34580:SF1">
    <property type="entry name" value="PROTEIN PAFC"/>
    <property type="match status" value="1"/>
</dbReference>
<dbReference type="PANTHER" id="PTHR34580">
    <property type="match status" value="1"/>
</dbReference>
<dbReference type="InterPro" id="IPR051534">
    <property type="entry name" value="CBASS_pafABC_assoc_protein"/>
</dbReference>
<organism evidence="5 6">
    <name type="scientific">Natranaerobius thermophilus (strain ATCC BAA-1301 / DSM 18059 / JW/NM-WN-LF)</name>
    <dbReference type="NCBI Taxonomy" id="457570"/>
    <lineage>
        <taxon>Bacteria</taxon>
        <taxon>Bacillati</taxon>
        <taxon>Bacillota</taxon>
        <taxon>Clostridia</taxon>
        <taxon>Natranaerobiales</taxon>
        <taxon>Natranaerobiaceae</taxon>
        <taxon>Natranaerobius</taxon>
    </lineage>
</organism>
<dbReference type="PROSITE" id="PS52050">
    <property type="entry name" value="WYL"/>
    <property type="match status" value="1"/>
</dbReference>
<reference evidence="5 6" key="2">
    <citation type="journal article" date="2011" name="J. Bacteriol.">
        <title>Complete genome sequence of the anaerobic, halophilic alkalithermophile Natranaerobius thermophilus JW/NM-WN-LF.</title>
        <authorList>
            <person name="Zhao B."/>
            <person name="Mesbah N.M."/>
            <person name="Dalin E."/>
            <person name="Goodwin L."/>
            <person name="Nolan M."/>
            <person name="Pitluck S."/>
            <person name="Chertkov O."/>
            <person name="Brettin T.S."/>
            <person name="Han J."/>
            <person name="Larimer F.W."/>
            <person name="Land M.L."/>
            <person name="Hauser L."/>
            <person name="Kyrpides N."/>
            <person name="Wiegel J."/>
        </authorList>
    </citation>
    <scope>NUCLEOTIDE SEQUENCE [LARGE SCALE GENOMIC DNA]</scope>
    <source>
        <strain evidence="6">ATCC BAA-1301 / DSM 18059 / JW/NM-WN-LF</strain>
    </source>
</reference>
<dbReference type="GO" id="GO:0003677">
    <property type="term" value="F:DNA binding"/>
    <property type="evidence" value="ECO:0007669"/>
    <property type="project" value="UniProtKB-KW"/>
</dbReference>
<dbReference type="InterPro" id="IPR036388">
    <property type="entry name" value="WH-like_DNA-bd_sf"/>
</dbReference>
<keyword evidence="6" id="KW-1185">Reference proteome</keyword>
<dbReference type="InParanoid" id="B2A7V3"/>
<accession>B2A7V3</accession>
<evidence type="ECO:0000313" key="6">
    <source>
        <dbReference type="Proteomes" id="UP000001683"/>
    </source>
</evidence>
<dbReference type="HOGENOM" id="CLU_041141_4_1_9"/>
<name>B2A7V3_NATTJ</name>
<dbReference type="InterPro" id="IPR028349">
    <property type="entry name" value="PafC-like"/>
</dbReference>
<keyword evidence="3" id="KW-0804">Transcription</keyword>
<evidence type="ECO:0000256" key="2">
    <source>
        <dbReference type="ARBA" id="ARBA00023125"/>
    </source>
</evidence>
<dbReference type="InterPro" id="IPR018356">
    <property type="entry name" value="Tscrpt_reg_HTH_DeoR_CS"/>
</dbReference>
<dbReference type="InterPro" id="IPR036390">
    <property type="entry name" value="WH_DNA-bd_sf"/>
</dbReference>
<dbReference type="PROSITE" id="PS51000">
    <property type="entry name" value="HTH_DEOR_2"/>
    <property type="match status" value="1"/>
</dbReference>
<sequence>MKLDRLVRVMSVAEKIRKEPGITYNELAQEFDVSVRTVRRDVSVLEQAGLPVQNYHGLRFMSDVELPKVQFEPDEVILLLLMVNFISRYEIDNQIPNSLYEKLKQYLPEKMMDKYQHIQKSVLIHPHDNEQDGRNIVRRFKDIIECKNRVKIYYQSHSSKQENWRMVDPYGVFFKKRAWYMVGYCHRHLDIRIFKCNRIKKIKSLPDMYDIPNDFDLEEFLSDSFELMKGEPTKIKIKFTQEVASLIEETVFYKKEKKFRNNGDIIYELEVANWREVFSWVLSFGRKAEILEPGWMREKMINELELMKVMYD</sequence>
<dbReference type="EMBL" id="CP001034">
    <property type="protein sequence ID" value="ACB84401.1"/>
    <property type="molecule type" value="Genomic_DNA"/>
</dbReference>
<dbReference type="Pfam" id="PF08279">
    <property type="entry name" value="HTH_11"/>
    <property type="match status" value="1"/>
</dbReference>
<dbReference type="Proteomes" id="UP000001683">
    <property type="component" value="Chromosome"/>
</dbReference>
<protein>
    <submittedName>
        <fullName evidence="5">Helix-turn-helix type 11 domain protein</fullName>
    </submittedName>
</protein>
<gene>
    <name evidence="5" type="ordered locus">Nther_0815</name>
</gene>
<dbReference type="PIRSF" id="PIRSF016838">
    <property type="entry name" value="PafC"/>
    <property type="match status" value="1"/>
</dbReference>
<dbReference type="InterPro" id="IPR001034">
    <property type="entry name" value="DeoR_HTH"/>
</dbReference>
<reference evidence="5 6" key="1">
    <citation type="submission" date="2008-04" db="EMBL/GenBank/DDBJ databases">
        <title>Complete sequence of chromosome of Natranaerobius thermophilus JW/NM-WN-LF.</title>
        <authorList>
            <consortium name="US DOE Joint Genome Institute"/>
            <person name="Copeland A."/>
            <person name="Lucas S."/>
            <person name="Lapidus A."/>
            <person name="Glavina del Rio T."/>
            <person name="Dalin E."/>
            <person name="Tice H."/>
            <person name="Bruce D."/>
            <person name="Goodwin L."/>
            <person name="Pitluck S."/>
            <person name="Chertkov O."/>
            <person name="Brettin T."/>
            <person name="Detter J.C."/>
            <person name="Han C."/>
            <person name="Kuske C.R."/>
            <person name="Schmutz J."/>
            <person name="Larimer F."/>
            <person name="Land M."/>
            <person name="Hauser L."/>
            <person name="Kyrpides N."/>
            <person name="Lykidis A."/>
            <person name="Mesbah N.M."/>
            <person name="Wiegel J."/>
        </authorList>
    </citation>
    <scope>NUCLEOTIDE SEQUENCE [LARGE SCALE GENOMIC DNA]</scope>
    <source>
        <strain evidence="6">ATCC BAA-1301 / DSM 18059 / JW/NM-WN-LF</strain>
    </source>
</reference>
<dbReference type="KEGG" id="nth:Nther_0815"/>
<dbReference type="Gene3D" id="1.10.10.10">
    <property type="entry name" value="Winged helix-like DNA-binding domain superfamily/Winged helix DNA-binding domain"/>
    <property type="match status" value="1"/>
</dbReference>
<dbReference type="PROSITE" id="PS00894">
    <property type="entry name" value="HTH_DEOR_1"/>
    <property type="match status" value="1"/>
</dbReference>
<keyword evidence="1" id="KW-0805">Transcription regulation</keyword>
<proteinExistence type="predicted"/>
<dbReference type="FunCoup" id="B2A7V3">
    <property type="interactions" value="126"/>
</dbReference>
<dbReference type="InterPro" id="IPR026881">
    <property type="entry name" value="WYL_dom"/>
</dbReference>
<feature type="domain" description="HTH deoR-type" evidence="4">
    <location>
        <begin position="5"/>
        <end position="60"/>
    </location>
</feature>
<evidence type="ECO:0000313" key="5">
    <source>
        <dbReference type="EMBL" id="ACB84401.1"/>
    </source>
</evidence>
<dbReference type="Pfam" id="PF13280">
    <property type="entry name" value="WYL"/>
    <property type="match status" value="1"/>
</dbReference>
<dbReference type="Pfam" id="PF25583">
    <property type="entry name" value="WCX"/>
    <property type="match status" value="1"/>
</dbReference>
<evidence type="ECO:0000256" key="3">
    <source>
        <dbReference type="ARBA" id="ARBA00023163"/>
    </source>
</evidence>
<dbReference type="STRING" id="457570.Nther_0815"/>
<dbReference type="SMART" id="SM00420">
    <property type="entry name" value="HTH_DEOR"/>
    <property type="match status" value="1"/>
</dbReference>
<dbReference type="OrthoDB" id="9815009at2"/>
<evidence type="ECO:0000259" key="4">
    <source>
        <dbReference type="PROSITE" id="PS51000"/>
    </source>
</evidence>
<dbReference type="RefSeq" id="WP_012447279.1">
    <property type="nucleotide sequence ID" value="NC_010718.1"/>
</dbReference>
<dbReference type="InterPro" id="IPR013196">
    <property type="entry name" value="HTH_11"/>
</dbReference>
<dbReference type="eggNOG" id="COG2378">
    <property type="taxonomic scope" value="Bacteria"/>
</dbReference>
<dbReference type="AlphaFoldDB" id="B2A7V3"/>